<dbReference type="Pfam" id="PF20431">
    <property type="entry name" value="E_motif"/>
    <property type="match status" value="1"/>
</dbReference>
<dbReference type="Pfam" id="PF13812">
    <property type="entry name" value="PPR_3"/>
    <property type="match status" value="1"/>
</dbReference>
<dbReference type="GO" id="GO:0008270">
    <property type="term" value="F:zinc ion binding"/>
    <property type="evidence" value="ECO:0007669"/>
    <property type="project" value="InterPro"/>
</dbReference>
<keyword evidence="2" id="KW-0677">Repeat</keyword>
<evidence type="ECO:0000256" key="2">
    <source>
        <dbReference type="ARBA" id="ARBA00022737"/>
    </source>
</evidence>
<dbReference type="OMA" id="SAYVHND"/>
<evidence type="ECO:0000259" key="4">
    <source>
        <dbReference type="Pfam" id="PF14432"/>
    </source>
</evidence>
<evidence type="ECO:0000256" key="3">
    <source>
        <dbReference type="PROSITE-ProRule" id="PRU00708"/>
    </source>
</evidence>
<dbReference type="eggNOG" id="KOG4197">
    <property type="taxonomic scope" value="Eukaryota"/>
</dbReference>
<dbReference type="Proteomes" id="UP000001514">
    <property type="component" value="Unassembled WGS sequence"/>
</dbReference>
<dbReference type="FunFam" id="1.25.40.10:FF:000690">
    <property type="entry name" value="Pentatricopeptide repeat-containing protein"/>
    <property type="match status" value="1"/>
</dbReference>
<feature type="repeat" description="PPR" evidence="3">
    <location>
        <begin position="109"/>
        <end position="143"/>
    </location>
</feature>
<dbReference type="GO" id="GO:0080156">
    <property type="term" value="P:mitochondrial mRNA modification"/>
    <property type="evidence" value="ECO:0000318"/>
    <property type="project" value="GO_Central"/>
</dbReference>
<dbReference type="InterPro" id="IPR032867">
    <property type="entry name" value="DYW_dom"/>
</dbReference>
<sequence length="829" mass="92226">MRVLLASSSSRGLKRCLHTASLDRSDIASAVLDLEKQAVRAENATYARLLQRCARAQALPEGRKIHSLAVKHNLLPGNLILGNHIVSMYAHCDSPGDAKAAFDALEQRNLYSWTGLVAAFAISGQSKETLRALERMRQDGVRPDAVTFITALGSCGDPESLRDGIRIHQMVVDSRLEIDPKVSNALLNMYKKCGSLSHAKRVFAKMERTRNVISWSIMAGAHALHGNVWEALRHFRFMLLLGIKATKSAMVTILSACSSPALVQDGRLIHSCIALSGFESELLVANAVMTMYGRCGAVEEARKVFDAMDEALRDVVSWNIMLSAYVHNDRGKDAIQLYQRMQLRADKVTYVSLLSACSSAEDVGLGRVLHKQIVNDELEKNVIVGNALVSMYAKCGSHTEARAVFDKMEQRSIISWTTIISAYVRRRLVAEACHLFQQMLELEKNGSSQRVKPDALAFVTILNACADVSALEQGKMVSEQAASCGLSSDKAVGTAVVNLYGKCGEIEEGRRIFDGVCSRPDVQLWNAMIAVYAQFGQSHEALKLFWRMEMEGVRPDSFSFVSILLACSHTGLEDQGKSYFTSMTTEYRNVTRTIQHFGCVADLLGRGGRLKEAEEFLEKLPVKPDAVAWTSLLAACRNHRDLKRAKEVANKLLRLEPRCATGYVALSNIYAELQKWHAVAKVRKFMAEQGVKKERGVSTIEIGKYMHDFATGDDAHPRNREIREELAKLHSQMKECGYVPDTKMVLHFVDEQEKERLLFSHSERLAIALGLISTPLGTPLRVTKNLRVCSDCHTATKLISKIAGRKIVVRDPTRFHLFKDGKCSCQDYW</sequence>
<dbReference type="Pfam" id="PF01535">
    <property type="entry name" value="PPR"/>
    <property type="match status" value="5"/>
</dbReference>
<comment type="similarity">
    <text evidence="1">Belongs to the PPR family. PCMP-H subfamily.</text>
</comment>
<dbReference type="FunCoup" id="D8QX23">
    <property type="interactions" value="458"/>
</dbReference>
<dbReference type="InterPro" id="IPR011990">
    <property type="entry name" value="TPR-like_helical_dom_sf"/>
</dbReference>
<organism evidence="6">
    <name type="scientific">Selaginella moellendorffii</name>
    <name type="common">Spikemoss</name>
    <dbReference type="NCBI Taxonomy" id="88036"/>
    <lineage>
        <taxon>Eukaryota</taxon>
        <taxon>Viridiplantae</taxon>
        <taxon>Streptophyta</taxon>
        <taxon>Embryophyta</taxon>
        <taxon>Tracheophyta</taxon>
        <taxon>Lycopodiopsida</taxon>
        <taxon>Selaginellales</taxon>
        <taxon>Selaginellaceae</taxon>
        <taxon>Selaginella</taxon>
    </lineage>
</organism>
<dbReference type="Gramene" id="EFJ35336">
    <property type="protein sequence ID" value="EFJ35336"/>
    <property type="gene ID" value="SELMODRAFT_79732"/>
</dbReference>
<dbReference type="EMBL" id="GL377568">
    <property type="protein sequence ID" value="EFJ35336.1"/>
    <property type="molecule type" value="Genomic_DNA"/>
</dbReference>
<feature type="repeat" description="PPR" evidence="3">
    <location>
        <begin position="314"/>
        <end position="348"/>
    </location>
</feature>
<feature type="domain" description="DYW" evidence="4">
    <location>
        <begin position="737"/>
        <end position="829"/>
    </location>
</feature>
<accession>D8QX23</accession>
<dbReference type="PANTHER" id="PTHR24015:SF548">
    <property type="entry name" value="OS08G0340900 PROTEIN"/>
    <property type="match status" value="1"/>
</dbReference>
<dbReference type="InterPro" id="IPR046960">
    <property type="entry name" value="PPR_At4g14850-like_plant"/>
</dbReference>
<keyword evidence="6" id="KW-1185">Reference proteome</keyword>
<dbReference type="GO" id="GO:0003729">
    <property type="term" value="F:mRNA binding"/>
    <property type="evidence" value="ECO:0007669"/>
    <property type="project" value="UniProtKB-ARBA"/>
</dbReference>
<dbReference type="InterPro" id="IPR002885">
    <property type="entry name" value="PPR_rpt"/>
</dbReference>
<gene>
    <name evidence="5" type="ORF">SELMODRAFT_79732</name>
</gene>
<evidence type="ECO:0000256" key="1">
    <source>
        <dbReference type="ARBA" id="ARBA00006643"/>
    </source>
</evidence>
<dbReference type="KEGG" id="smo:SELMODRAFT_79732"/>
<name>D8QX23_SELML</name>
<dbReference type="AlphaFoldDB" id="D8QX23"/>
<dbReference type="Gene3D" id="1.25.40.10">
    <property type="entry name" value="Tetratricopeptide repeat domain"/>
    <property type="match status" value="6"/>
</dbReference>
<evidence type="ECO:0000313" key="6">
    <source>
        <dbReference type="Proteomes" id="UP000001514"/>
    </source>
</evidence>
<dbReference type="SUPFAM" id="SSF48452">
    <property type="entry name" value="TPR-like"/>
    <property type="match status" value="1"/>
</dbReference>
<dbReference type="FunFam" id="1.25.40.10:FF:000396">
    <property type="entry name" value="Pentatricopeptide repeat-containing protein At2g36730"/>
    <property type="match status" value="1"/>
</dbReference>
<feature type="repeat" description="PPR" evidence="3">
    <location>
        <begin position="381"/>
        <end position="415"/>
    </location>
</feature>
<proteinExistence type="inferred from homology"/>
<dbReference type="FunFam" id="1.25.40.10:FF:000381">
    <property type="entry name" value="Pentatricopeptide repeat-containing protein"/>
    <property type="match status" value="2"/>
</dbReference>
<dbReference type="Pfam" id="PF14432">
    <property type="entry name" value="DYW_deaminase"/>
    <property type="match status" value="1"/>
</dbReference>
<reference evidence="5 6" key="1">
    <citation type="journal article" date="2011" name="Science">
        <title>The Selaginella genome identifies genetic changes associated with the evolution of vascular plants.</title>
        <authorList>
            <person name="Banks J.A."/>
            <person name="Nishiyama T."/>
            <person name="Hasebe M."/>
            <person name="Bowman J.L."/>
            <person name="Gribskov M."/>
            <person name="dePamphilis C."/>
            <person name="Albert V.A."/>
            <person name="Aono N."/>
            <person name="Aoyama T."/>
            <person name="Ambrose B.A."/>
            <person name="Ashton N.W."/>
            <person name="Axtell M.J."/>
            <person name="Barker E."/>
            <person name="Barker M.S."/>
            <person name="Bennetzen J.L."/>
            <person name="Bonawitz N.D."/>
            <person name="Chapple C."/>
            <person name="Cheng C."/>
            <person name="Correa L.G."/>
            <person name="Dacre M."/>
            <person name="DeBarry J."/>
            <person name="Dreyer I."/>
            <person name="Elias M."/>
            <person name="Engstrom E.M."/>
            <person name="Estelle M."/>
            <person name="Feng L."/>
            <person name="Finet C."/>
            <person name="Floyd S.K."/>
            <person name="Frommer W.B."/>
            <person name="Fujita T."/>
            <person name="Gramzow L."/>
            <person name="Gutensohn M."/>
            <person name="Harholt J."/>
            <person name="Hattori M."/>
            <person name="Heyl A."/>
            <person name="Hirai T."/>
            <person name="Hiwatashi Y."/>
            <person name="Ishikawa M."/>
            <person name="Iwata M."/>
            <person name="Karol K.G."/>
            <person name="Koehler B."/>
            <person name="Kolukisaoglu U."/>
            <person name="Kubo M."/>
            <person name="Kurata T."/>
            <person name="Lalonde S."/>
            <person name="Li K."/>
            <person name="Li Y."/>
            <person name="Litt A."/>
            <person name="Lyons E."/>
            <person name="Manning G."/>
            <person name="Maruyama T."/>
            <person name="Michael T.P."/>
            <person name="Mikami K."/>
            <person name="Miyazaki S."/>
            <person name="Morinaga S."/>
            <person name="Murata T."/>
            <person name="Mueller-Roeber B."/>
            <person name="Nelson D.R."/>
            <person name="Obara M."/>
            <person name="Oguri Y."/>
            <person name="Olmstead R.G."/>
            <person name="Onodera N."/>
            <person name="Petersen B.L."/>
            <person name="Pils B."/>
            <person name="Prigge M."/>
            <person name="Rensing S.A."/>
            <person name="Riano-Pachon D.M."/>
            <person name="Roberts A.W."/>
            <person name="Sato Y."/>
            <person name="Scheller H.V."/>
            <person name="Schulz B."/>
            <person name="Schulz C."/>
            <person name="Shakirov E.V."/>
            <person name="Shibagaki N."/>
            <person name="Shinohara N."/>
            <person name="Shippen D.E."/>
            <person name="Soerensen I."/>
            <person name="Sotooka R."/>
            <person name="Sugimoto N."/>
            <person name="Sugita M."/>
            <person name="Sumikawa N."/>
            <person name="Tanurdzic M."/>
            <person name="Theissen G."/>
            <person name="Ulvskov P."/>
            <person name="Wakazuki S."/>
            <person name="Weng J.K."/>
            <person name="Willats W.W."/>
            <person name="Wipf D."/>
            <person name="Wolf P.G."/>
            <person name="Yang L."/>
            <person name="Zimmer A.D."/>
            <person name="Zhu Q."/>
            <person name="Mitros T."/>
            <person name="Hellsten U."/>
            <person name="Loque D."/>
            <person name="Otillar R."/>
            <person name="Salamov A."/>
            <person name="Schmutz J."/>
            <person name="Shapiro H."/>
            <person name="Lindquist E."/>
            <person name="Lucas S."/>
            <person name="Rokhsar D."/>
            <person name="Grigoriev I.V."/>
        </authorList>
    </citation>
    <scope>NUCLEOTIDE SEQUENCE [LARGE SCALE GENOMIC DNA]</scope>
</reference>
<dbReference type="PANTHER" id="PTHR24015">
    <property type="entry name" value="OS07G0578800 PROTEIN-RELATED"/>
    <property type="match status" value="1"/>
</dbReference>
<protein>
    <recommendedName>
        <fullName evidence="4">DYW domain-containing protein</fullName>
    </recommendedName>
</protein>
<feature type="repeat" description="PPR" evidence="3">
    <location>
        <begin position="521"/>
        <end position="555"/>
    </location>
</feature>
<dbReference type="HOGENOM" id="CLU_002706_15_1_1"/>
<dbReference type="OrthoDB" id="185373at2759"/>
<dbReference type="InterPro" id="IPR046848">
    <property type="entry name" value="E_motif"/>
</dbReference>
<dbReference type="InParanoid" id="D8QX23"/>
<dbReference type="NCBIfam" id="TIGR00756">
    <property type="entry name" value="PPR"/>
    <property type="match status" value="4"/>
</dbReference>
<dbReference type="PROSITE" id="PS51375">
    <property type="entry name" value="PPR"/>
    <property type="match status" value="4"/>
</dbReference>
<dbReference type="Pfam" id="PF13041">
    <property type="entry name" value="PPR_2"/>
    <property type="match status" value="2"/>
</dbReference>
<dbReference type="GO" id="GO:0005739">
    <property type="term" value="C:mitochondrion"/>
    <property type="evidence" value="ECO:0000318"/>
    <property type="project" value="GO_Central"/>
</dbReference>
<evidence type="ECO:0000313" key="5">
    <source>
        <dbReference type="EMBL" id="EFJ35336.1"/>
    </source>
</evidence>